<evidence type="ECO:0000313" key="5">
    <source>
        <dbReference type="Proteomes" id="UP000006038"/>
    </source>
</evidence>
<dbReference type="Proteomes" id="UP000006038">
    <property type="component" value="Chromosome 6"/>
</dbReference>
<protein>
    <recommendedName>
        <fullName evidence="3">Retrotransposon gag domain-containing protein</fullName>
    </recommendedName>
</protein>
<dbReference type="eggNOG" id="KOG0017">
    <property type="taxonomic scope" value="Eukaryota"/>
</dbReference>
<evidence type="ECO:0000256" key="1">
    <source>
        <dbReference type="SAM" id="Coils"/>
    </source>
</evidence>
<proteinExistence type="predicted"/>
<evidence type="ECO:0000256" key="2">
    <source>
        <dbReference type="SAM" id="MobiDB-lite"/>
    </source>
</evidence>
<dbReference type="PANTHER" id="PTHR35046:SF9">
    <property type="entry name" value="RNA-DIRECTED DNA POLYMERASE"/>
    <property type="match status" value="1"/>
</dbReference>
<dbReference type="Gene3D" id="2.40.70.10">
    <property type="entry name" value="Acid Proteases"/>
    <property type="match status" value="1"/>
</dbReference>
<dbReference type="OMA" id="ETHAGHN"/>
<reference evidence="4" key="1">
    <citation type="journal article" date="2013" name="Nat. Commun.">
        <title>Whole-genome sequencing of Oryza brachyantha reveals mechanisms underlying Oryza genome evolution.</title>
        <authorList>
            <person name="Chen J."/>
            <person name="Huang Q."/>
            <person name="Gao D."/>
            <person name="Wang J."/>
            <person name="Lang Y."/>
            <person name="Liu T."/>
            <person name="Li B."/>
            <person name="Bai Z."/>
            <person name="Luis Goicoechea J."/>
            <person name="Liang C."/>
            <person name="Chen C."/>
            <person name="Zhang W."/>
            <person name="Sun S."/>
            <person name="Liao Y."/>
            <person name="Zhang X."/>
            <person name="Yang L."/>
            <person name="Song C."/>
            <person name="Wang M."/>
            <person name="Shi J."/>
            <person name="Liu G."/>
            <person name="Liu J."/>
            <person name="Zhou H."/>
            <person name="Zhou W."/>
            <person name="Yu Q."/>
            <person name="An N."/>
            <person name="Chen Y."/>
            <person name="Cai Q."/>
            <person name="Wang B."/>
            <person name="Liu B."/>
            <person name="Min J."/>
            <person name="Huang Y."/>
            <person name="Wu H."/>
            <person name="Li Z."/>
            <person name="Zhang Y."/>
            <person name="Yin Y."/>
            <person name="Song W."/>
            <person name="Jiang J."/>
            <person name="Jackson S.A."/>
            <person name="Wing R.A."/>
            <person name="Wang J."/>
            <person name="Chen M."/>
        </authorList>
    </citation>
    <scope>NUCLEOTIDE SEQUENCE [LARGE SCALE GENOMIC DNA]</scope>
    <source>
        <strain evidence="4">cv. IRGC 101232</strain>
    </source>
</reference>
<dbReference type="AlphaFoldDB" id="J3MF95"/>
<evidence type="ECO:0000259" key="3">
    <source>
        <dbReference type="Pfam" id="PF03732"/>
    </source>
</evidence>
<dbReference type="Gramene" id="OB06G26890.1">
    <property type="protein sequence ID" value="OB06G26890.1"/>
    <property type="gene ID" value="OB06G26890"/>
</dbReference>
<dbReference type="EnsemblPlants" id="OB06G26890.1">
    <property type="protein sequence ID" value="OB06G26890.1"/>
    <property type="gene ID" value="OB06G26890"/>
</dbReference>
<dbReference type="InterPro" id="IPR021109">
    <property type="entry name" value="Peptidase_aspartic_dom_sf"/>
</dbReference>
<dbReference type="PANTHER" id="PTHR35046">
    <property type="entry name" value="ZINC KNUCKLE (CCHC-TYPE) FAMILY PROTEIN"/>
    <property type="match status" value="1"/>
</dbReference>
<evidence type="ECO:0000313" key="4">
    <source>
        <dbReference type="EnsemblPlants" id="OB06G26890.1"/>
    </source>
</evidence>
<feature type="coiled-coil region" evidence="1">
    <location>
        <begin position="8"/>
        <end position="74"/>
    </location>
</feature>
<name>J3MF95_ORYBR</name>
<keyword evidence="5" id="KW-1185">Reference proteome</keyword>
<feature type="region of interest" description="Disordered" evidence="2">
    <location>
        <begin position="93"/>
        <end position="132"/>
    </location>
</feature>
<dbReference type="Pfam" id="PF03732">
    <property type="entry name" value="Retrotrans_gag"/>
    <property type="match status" value="1"/>
</dbReference>
<feature type="domain" description="Retrotransposon gag" evidence="3">
    <location>
        <begin position="182"/>
        <end position="275"/>
    </location>
</feature>
<dbReference type="CDD" id="cd00303">
    <property type="entry name" value="retropepsin_like"/>
    <property type="match status" value="1"/>
</dbReference>
<keyword evidence="1" id="KW-0175">Coiled coil</keyword>
<organism evidence="4">
    <name type="scientific">Oryza brachyantha</name>
    <name type="common">malo sina</name>
    <dbReference type="NCBI Taxonomy" id="4533"/>
    <lineage>
        <taxon>Eukaryota</taxon>
        <taxon>Viridiplantae</taxon>
        <taxon>Streptophyta</taxon>
        <taxon>Embryophyta</taxon>
        <taxon>Tracheophyta</taxon>
        <taxon>Spermatophyta</taxon>
        <taxon>Magnoliopsida</taxon>
        <taxon>Liliopsida</taxon>
        <taxon>Poales</taxon>
        <taxon>Poaceae</taxon>
        <taxon>BOP clade</taxon>
        <taxon>Oryzoideae</taxon>
        <taxon>Oryzeae</taxon>
        <taxon>Oryzinae</taxon>
        <taxon>Oryza</taxon>
    </lineage>
</organism>
<accession>J3MF95</accession>
<reference evidence="4" key="2">
    <citation type="submission" date="2013-04" db="UniProtKB">
        <authorList>
            <consortium name="EnsemblPlants"/>
        </authorList>
    </citation>
    <scope>IDENTIFICATION</scope>
</reference>
<dbReference type="InterPro" id="IPR005162">
    <property type="entry name" value="Retrotrans_gag_dom"/>
</dbReference>
<sequence>MSGDLPTLENMEHRLKGMENWYEELMRSNQSHKESTDKHLKTLSESLVKVVDQIEKMNQSHNQLTENMQNMNLGHEAIIRRLGLLEDAGGESVGAANRRCQRNDGDEYKQSIADDEEDGEEGSVGNRRRRPIRNRDDTLSKVKFTMASFDGKFEPSVYLDWELAVEQKFSCYEFPDNKKVKAASSEFTSFASLWWNDICTRGLRPRTWNDMKRAMRSRFVPSYYARDMLNKLQLLQQGTNSVETYYQEMMIALSRCDLQETEDASIARFNGGLNREIQDILDYKDYNNMNRLFHVACKAEREVQGRNWCHGIGHIARNCPNQRVLFVNDDGGQDNDDIEEVHLHPESLDQYPSLIVKLVLSAKEKCEEQNQRHNLFQSKVLVKGHTVKVINDSGSCNNLASAEMIKKLGLTTHLHPHPYHIQRFNTCGKMKVTRFVKVPFSCRIEQD</sequence>
<dbReference type="HOGENOM" id="CLU_613074_0_0_1"/>